<evidence type="ECO:0000313" key="3">
    <source>
        <dbReference type="Proteomes" id="UP000664859"/>
    </source>
</evidence>
<dbReference type="Pfam" id="PF07534">
    <property type="entry name" value="TLD"/>
    <property type="match status" value="1"/>
</dbReference>
<comment type="caution">
    <text evidence="2">The sequence shown here is derived from an EMBL/GenBank/DDBJ whole genome shotgun (WGS) entry which is preliminary data.</text>
</comment>
<keyword evidence="3" id="KW-1185">Reference proteome</keyword>
<dbReference type="OrthoDB" id="25620at2759"/>
<evidence type="ECO:0000259" key="1">
    <source>
        <dbReference type="Pfam" id="PF07534"/>
    </source>
</evidence>
<accession>A0A835YK91</accession>
<dbReference type="InterPro" id="IPR006571">
    <property type="entry name" value="TLDc_dom"/>
</dbReference>
<gene>
    <name evidence="2" type="ORF">JKP88DRAFT_88709</name>
</gene>
<dbReference type="AlphaFoldDB" id="A0A835YK91"/>
<evidence type="ECO:0000313" key="2">
    <source>
        <dbReference type="EMBL" id="KAG5177031.1"/>
    </source>
</evidence>
<feature type="domain" description="TLDc" evidence="1">
    <location>
        <begin position="73"/>
        <end position="176"/>
    </location>
</feature>
<protein>
    <recommendedName>
        <fullName evidence="1">TLDc domain-containing protein</fullName>
    </recommendedName>
</protein>
<sequence>MMAEQQQDIVERFFGFVFGQKALDDEAPMGMKRMTIENFPDQYPATKDRWADPVAGDTKDMALFRPALAQTMLEKRKLKCVYDAARDGWRPAAFHRGVDKKGPGVVLARTAGGAVVGGYNPKGWVGESEYRPGLSAFLFTWPDGDTSKRPVKLRKVGGAGLACYDRASTGPFFGSEGLCVPLDAGSGGGGAERVARCKLGAYYERMPDGGNSMFAPGEKGAAQLTELKAFVGVYAKDEEIPFDDVIYLSFT</sequence>
<dbReference type="Proteomes" id="UP000664859">
    <property type="component" value="Unassembled WGS sequence"/>
</dbReference>
<dbReference type="EMBL" id="JAFCMP010000530">
    <property type="protein sequence ID" value="KAG5177031.1"/>
    <property type="molecule type" value="Genomic_DNA"/>
</dbReference>
<organism evidence="2 3">
    <name type="scientific">Tribonema minus</name>
    <dbReference type="NCBI Taxonomy" id="303371"/>
    <lineage>
        <taxon>Eukaryota</taxon>
        <taxon>Sar</taxon>
        <taxon>Stramenopiles</taxon>
        <taxon>Ochrophyta</taxon>
        <taxon>PX clade</taxon>
        <taxon>Xanthophyceae</taxon>
        <taxon>Tribonematales</taxon>
        <taxon>Tribonemataceae</taxon>
        <taxon>Tribonema</taxon>
    </lineage>
</organism>
<name>A0A835YK91_9STRA</name>
<proteinExistence type="predicted"/>
<reference evidence="2" key="1">
    <citation type="submission" date="2021-02" db="EMBL/GenBank/DDBJ databases">
        <title>First Annotated Genome of the Yellow-green Alga Tribonema minus.</title>
        <authorList>
            <person name="Mahan K.M."/>
        </authorList>
    </citation>
    <scope>NUCLEOTIDE SEQUENCE</scope>
    <source>
        <strain evidence="2">UTEX B ZZ1240</strain>
    </source>
</reference>